<protein>
    <recommendedName>
        <fullName evidence="3">Lipoprotein</fullName>
    </recommendedName>
</protein>
<dbReference type="PROSITE" id="PS51257">
    <property type="entry name" value="PROKAR_LIPOPROTEIN"/>
    <property type="match status" value="1"/>
</dbReference>
<comment type="caution">
    <text evidence="1">The sequence shown here is derived from an EMBL/GenBank/DDBJ whole genome shotgun (WGS) entry which is preliminary data.</text>
</comment>
<gene>
    <name evidence="1" type="ORF">DI556_00670</name>
</gene>
<evidence type="ECO:0008006" key="3">
    <source>
        <dbReference type="Google" id="ProtNLM"/>
    </source>
</evidence>
<organism evidence="1 2">
    <name type="scientific">Rhodovulum sulfidophilum</name>
    <name type="common">Rhodobacter sulfidophilus</name>
    <dbReference type="NCBI Taxonomy" id="35806"/>
    <lineage>
        <taxon>Bacteria</taxon>
        <taxon>Pseudomonadati</taxon>
        <taxon>Pseudomonadota</taxon>
        <taxon>Alphaproteobacteria</taxon>
        <taxon>Rhodobacterales</taxon>
        <taxon>Paracoccaceae</taxon>
        <taxon>Rhodovulum</taxon>
    </lineage>
</organism>
<dbReference type="EMBL" id="QFPW01000001">
    <property type="protein sequence ID" value="PZQ52213.1"/>
    <property type="molecule type" value="Genomic_DNA"/>
</dbReference>
<sequence length="132" mass="14245">MRGFAIGTVLLLGACARSDLPLPALPGLSLGDVAEVEIADRVWIEDTPGAPEGVFVAFLSDGTMIQDSCGELWRLSPWRRVDAGTLVWEEDGRTLRAEIAVAGEDQLALLIDGEISRRFRAAEAPAVCPDRR</sequence>
<proteinExistence type="predicted"/>
<name>A0A2W5QBS5_RHOSU</name>
<evidence type="ECO:0000313" key="2">
    <source>
        <dbReference type="Proteomes" id="UP000249185"/>
    </source>
</evidence>
<dbReference type="Proteomes" id="UP000249185">
    <property type="component" value="Unassembled WGS sequence"/>
</dbReference>
<accession>A0A2W5QBS5</accession>
<reference evidence="1 2" key="1">
    <citation type="submission" date="2017-08" db="EMBL/GenBank/DDBJ databases">
        <title>Infants hospitalized years apart are colonized by the same room-sourced microbial strains.</title>
        <authorList>
            <person name="Brooks B."/>
            <person name="Olm M.R."/>
            <person name="Firek B.A."/>
            <person name="Baker R."/>
            <person name="Thomas B.C."/>
            <person name="Morowitz M.J."/>
            <person name="Banfield J.F."/>
        </authorList>
    </citation>
    <scope>NUCLEOTIDE SEQUENCE [LARGE SCALE GENOMIC DNA]</scope>
    <source>
        <strain evidence="1">S2_005_002_R2_34</strain>
    </source>
</reference>
<dbReference type="AlphaFoldDB" id="A0A2W5QBS5"/>
<evidence type="ECO:0000313" key="1">
    <source>
        <dbReference type="EMBL" id="PZQ52213.1"/>
    </source>
</evidence>